<organism evidence="3 4">
    <name type="scientific">Actinokineospora auranticolor</name>
    <dbReference type="NCBI Taxonomy" id="155976"/>
    <lineage>
        <taxon>Bacteria</taxon>
        <taxon>Bacillati</taxon>
        <taxon>Actinomycetota</taxon>
        <taxon>Actinomycetes</taxon>
        <taxon>Pseudonocardiales</taxon>
        <taxon>Pseudonocardiaceae</taxon>
        <taxon>Actinokineospora</taxon>
    </lineage>
</organism>
<dbReference type="Proteomes" id="UP000239203">
    <property type="component" value="Unassembled WGS sequence"/>
</dbReference>
<dbReference type="EMBL" id="PTIX01000021">
    <property type="protein sequence ID" value="PPK64252.1"/>
    <property type="molecule type" value="Genomic_DNA"/>
</dbReference>
<dbReference type="OrthoDB" id="192618at2"/>
<sequence length="367" mass="37847">MASDSFGTQLLAALARVDTGPARPRRSKKLLLPTATGLAVLLVAGVLWLAKDRPDTPPGAVQVSVAAAYPVAGAATFPTDSGRALAMVDVDGVLRVRRATGQVITGKLIAGRTVAFSPNGRLVAVGFVGLARASGGGEGVPEAGAVWDISDPARPARRATLDGGALVNALAFSHDGRFLAEANTQGRVRLLDVTTPARIRPLSASYVPVGVNTVVFAPGDRRLAVGTEDGTIAMWDLTDPSEPVEKSVLGPQGGEVKALAFTPDGRAIASGDASGELHLWTTDGPQPQNGFLHWDGIAVTALNFSSNGRTLAVGKTDGSVQLWDIAKQRLQSGFRLEAGVLTSVNPDFGSDAFVFGTSSGVAEVRSP</sequence>
<dbReference type="InterPro" id="IPR036322">
    <property type="entry name" value="WD40_repeat_dom_sf"/>
</dbReference>
<feature type="repeat" description="WD" evidence="1">
    <location>
        <begin position="299"/>
        <end position="325"/>
    </location>
</feature>
<evidence type="ECO:0000256" key="2">
    <source>
        <dbReference type="SAM" id="Phobius"/>
    </source>
</evidence>
<comment type="caution">
    <text evidence="3">The sequence shown here is derived from an EMBL/GenBank/DDBJ whole genome shotgun (WGS) entry which is preliminary data.</text>
</comment>
<feature type="repeat" description="WD" evidence="1">
    <location>
        <begin position="249"/>
        <end position="280"/>
    </location>
</feature>
<keyword evidence="2" id="KW-0472">Membrane</keyword>
<feature type="transmembrane region" description="Helical" evidence="2">
    <location>
        <begin position="30"/>
        <end position="50"/>
    </location>
</feature>
<dbReference type="Gene3D" id="2.130.10.10">
    <property type="entry name" value="YVTN repeat-like/Quinoprotein amine dehydrogenase"/>
    <property type="match status" value="2"/>
</dbReference>
<keyword evidence="4" id="KW-1185">Reference proteome</keyword>
<dbReference type="PANTHER" id="PTHR19879">
    <property type="entry name" value="TRANSCRIPTION INITIATION FACTOR TFIID"/>
    <property type="match status" value="1"/>
</dbReference>
<gene>
    <name evidence="3" type="ORF">CLV40_121116</name>
</gene>
<proteinExistence type="predicted"/>
<dbReference type="RefSeq" id="WP_104482173.1">
    <property type="nucleotide sequence ID" value="NZ_CP154825.1"/>
</dbReference>
<dbReference type="InterPro" id="IPR015943">
    <property type="entry name" value="WD40/YVTN_repeat-like_dom_sf"/>
</dbReference>
<feature type="repeat" description="WD" evidence="1">
    <location>
        <begin position="211"/>
        <end position="245"/>
    </location>
</feature>
<keyword evidence="1" id="KW-0853">WD repeat</keyword>
<dbReference type="InterPro" id="IPR001680">
    <property type="entry name" value="WD40_rpt"/>
</dbReference>
<dbReference type="SMART" id="SM00320">
    <property type="entry name" value="WD40"/>
    <property type="match status" value="4"/>
</dbReference>
<reference evidence="3 4" key="1">
    <citation type="submission" date="2018-02" db="EMBL/GenBank/DDBJ databases">
        <title>Genomic Encyclopedia of Archaeal and Bacterial Type Strains, Phase II (KMG-II): from individual species to whole genera.</title>
        <authorList>
            <person name="Goeker M."/>
        </authorList>
    </citation>
    <scope>NUCLEOTIDE SEQUENCE [LARGE SCALE GENOMIC DNA]</scope>
    <source>
        <strain evidence="3 4">YU 961-1</strain>
    </source>
</reference>
<dbReference type="SUPFAM" id="SSF50978">
    <property type="entry name" value="WD40 repeat-like"/>
    <property type="match status" value="1"/>
</dbReference>
<protein>
    <submittedName>
        <fullName evidence="3">WD domain G-beta repeat uncharacterized protein</fullName>
    </submittedName>
</protein>
<evidence type="ECO:0000313" key="3">
    <source>
        <dbReference type="EMBL" id="PPK64252.1"/>
    </source>
</evidence>
<evidence type="ECO:0000256" key="1">
    <source>
        <dbReference type="PROSITE-ProRule" id="PRU00221"/>
    </source>
</evidence>
<keyword evidence="2" id="KW-0812">Transmembrane</keyword>
<evidence type="ECO:0000313" key="4">
    <source>
        <dbReference type="Proteomes" id="UP000239203"/>
    </source>
</evidence>
<name>A0A2S6GGB5_9PSEU</name>
<dbReference type="PANTHER" id="PTHR19879:SF9">
    <property type="entry name" value="TRANSCRIPTION INITIATION FACTOR TFIID SUBUNIT 5"/>
    <property type="match status" value="1"/>
</dbReference>
<dbReference type="PROSITE" id="PS50082">
    <property type="entry name" value="WD_REPEATS_2"/>
    <property type="match status" value="3"/>
</dbReference>
<accession>A0A2S6GGB5</accession>
<keyword evidence="2" id="KW-1133">Transmembrane helix</keyword>
<dbReference type="AlphaFoldDB" id="A0A2S6GGB5"/>
<dbReference type="PROSITE" id="PS50294">
    <property type="entry name" value="WD_REPEATS_REGION"/>
    <property type="match status" value="1"/>
</dbReference>
<dbReference type="Pfam" id="PF00400">
    <property type="entry name" value="WD40"/>
    <property type="match status" value="3"/>
</dbReference>